<dbReference type="Proteomes" id="UP001060919">
    <property type="component" value="Chromosome"/>
</dbReference>
<dbReference type="EMBL" id="AP026867">
    <property type="protein sequence ID" value="BDS11424.1"/>
    <property type="molecule type" value="Genomic_DNA"/>
</dbReference>
<proteinExistence type="predicted"/>
<keyword evidence="3" id="KW-1185">Reference proteome</keyword>
<organism evidence="2 3">
    <name type="scientific">Aureispira anguillae</name>
    <dbReference type="NCBI Taxonomy" id="2864201"/>
    <lineage>
        <taxon>Bacteria</taxon>
        <taxon>Pseudomonadati</taxon>
        <taxon>Bacteroidota</taxon>
        <taxon>Saprospiria</taxon>
        <taxon>Saprospirales</taxon>
        <taxon>Saprospiraceae</taxon>
        <taxon>Aureispira</taxon>
    </lineage>
</organism>
<evidence type="ECO:0000313" key="3">
    <source>
        <dbReference type="Proteomes" id="UP001060919"/>
    </source>
</evidence>
<dbReference type="KEGG" id="aup:AsAng_0021380"/>
<name>A0A916DQW3_9BACT</name>
<reference evidence="2" key="1">
    <citation type="submission" date="2022-09" db="EMBL/GenBank/DDBJ databases">
        <title>Aureispira anguillicida sp. nov., isolated from Leptocephalus of Japanese eel Anguilla japonica.</title>
        <authorList>
            <person name="Yuasa K."/>
            <person name="Mekata T."/>
            <person name="Ikunari K."/>
        </authorList>
    </citation>
    <scope>NUCLEOTIDE SEQUENCE</scope>
    <source>
        <strain evidence="2">EL160426</strain>
    </source>
</reference>
<dbReference type="Pfam" id="PF00756">
    <property type="entry name" value="Esterase"/>
    <property type="match status" value="1"/>
</dbReference>
<dbReference type="Gene3D" id="3.40.50.1820">
    <property type="entry name" value="alpha/beta hydrolase"/>
    <property type="match status" value="1"/>
</dbReference>
<gene>
    <name evidence="2" type="ORF">AsAng_0021380</name>
</gene>
<dbReference type="AlphaFoldDB" id="A0A916DQW3"/>
<evidence type="ECO:0000256" key="1">
    <source>
        <dbReference type="SAM" id="SignalP"/>
    </source>
</evidence>
<sequence>MKTKSLTILALIYSTLLFGQEIDTLSFHSAAFNETRTVFVHQPDFFKYQSDSVEVPVIYLLDGQHEWFINPLLADIEYLQYTHEIPNALVVVIPHNNRNKECGIPNLATELPLDKFITVELEKELQKYHPSNFKVIMGHSFSASFALYSYYKHPEYYAAVIAHTPLDELEPLVEAFEKNKEIDKTNISISIGSIAANKDYYHRRNYDQLKTKFSSFFKSIQTFEANYSSHNAVPIVATPMLLTKIFTPFCNRYSEIAKVDKNYKLINRPKSIDKEMQEINQVSKLGEYFYPPEIPDINGIASRYIYSGYNDYAVNMYEMGIKYYPNYYEFYLSLYELLQTTAPNKAKLHLNKAEMLLKTFENNWQGKDELLKEIEQEKIKNEN</sequence>
<keyword evidence="1" id="KW-0732">Signal</keyword>
<evidence type="ECO:0000313" key="2">
    <source>
        <dbReference type="EMBL" id="BDS11424.1"/>
    </source>
</evidence>
<protein>
    <submittedName>
        <fullName evidence="2">Esterase family protein</fullName>
    </submittedName>
</protein>
<feature type="signal peptide" evidence="1">
    <location>
        <begin position="1"/>
        <end position="19"/>
    </location>
</feature>
<dbReference type="InterPro" id="IPR000801">
    <property type="entry name" value="Esterase-like"/>
</dbReference>
<dbReference type="SUPFAM" id="SSF53474">
    <property type="entry name" value="alpha/beta-Hydrolases"/>
    <property type="match status" value="1"/>
</dbReference>
<dbReference type="RefSeq" id="WP_264792606.1">
    <property type="nucleotide sequence ID" value="NZ_AP026867.1"/>
</dbReference>
<dbReference type="InterPro" id="IPR029058">
    <property type="entry name" value="AB_hydrolase_fold"/>
</dbReference>
<accession>A0A916DQW3</accession>
<feature type="chain" id="PRO_5038031193" evidence="1">
    <location>
        <begin position="20"/>
        <end position="383"/>
    </location>
</feature>